<dbReference type="InterPro" id="IPR013656">
    <property type="entry name" value="PAS_4"/>
</dbReference>
<keyword evidence="7" id="KW-1185">Reference proteome</keyword>
<dbReference type="SUPFAM" id="SSF55073">
    <property type="entry name" value="Nucleotide cyclase"/>
    <property type="match status" value="1"/>
</dbReference>
<dbReference type="NCBIfam" id="TIGR00254">
    <property type="entry name" value="GGDEF"/>
    <property type="match status" value="1"/>
</dbReference>
<proteinExistence type="predicted"/>
<dbReference type="InterPro" id="IPR043128">
    <property type="entry name" value="Rev_trsase/Diguanyl_cyclase"/>
</dbReference>
<evidence type="ECO:0000256" key="1">
    <source>
        <dbReference type="SAM" id="MobiDB-lite"/>
    </source>
</evidence>
<dbReference type="InterPro" id="IPR052155">
    <property type="entry name" value="Biofilm_reg_signaling"/>
</dbReference>
<sequence length="815" mass="87935">MSELISGPAAPPAAAGPAQDALALLSELVTALERSPLLAVRSVDRSGIVRFWSDGGAARYAGAAALAAPGAQEAEFAAAVEQVWRSGQAQPARDWQVRGADGRVRWIYASLFPVFRAGHLQQVFCMEIDVTARKLAEDALRAAGGNFRQLFEKSSDAIVLLREQRIVDVNPAAVALFRCGDGARMTGRALDDFSPPRQPDGSASAPQNARFAERAHAAGNCRYDWSYLGCDGAPFWAEVLLTSITFDHEYLFYAVIRDISARKAAERSLHLAAQVFENAREAILVMDAGRRVVAVNRAYADITGYAPSDMVGRPFSVQRGGADALSEQVWAALAAAGHWQGETEGQRKSGALYPAWLSLTAIRDSEGAVSNYMGILSDISERKKAEAHTRHLAEHDFLTDLPNRVLLLDRLSLALVAARRKRSMLAILFLDLDHFKNINDTLGHPAGDLLLKEVARRLIKCVRGVDTVSRQGGDEFVIILADIGGIDQAAHVAASVLQAVTQPYQIGGHEVCVSTSIGISVFPSDGADIDTLVKNADIAMYHAKEGGRNSFQFFNAEMNAQIVERVGFENGLRQALGRGEFILEYQPEIDVASGAMVGAEALIRWQHPQLGLLRPERFIGVAEECGLMLPIGDWVLRRACAQARLWHDAGHPLVVAVNLSAAQFMQKSLPASVADALRQSGLAAPLLELEITEAVLMRGGANVADMLAALRRLGVKLTIDDFGTGYSRLGQLRNYPIDKLKIDQSFLGAMRADPGEAAVVTTIIAMAKGLQLLVIAEGVETAEQLAFLRAQGCDQYQGFYASAAVLATELGKLLP</sequence>
<dbReference type="InterPro" id="IPR029787">
    <property type="entry name" value="Nucleotide_cyclase"/>
</dbReference>
<dbReference type="Pfam" id="PF08448">
    <property type="entry name" value="PAS_4"/>
    <property type="match status" value="1"/>
</dbReference>
<dbReference type="RefSeq" id="WP_273671620.1">
    <property type="nucleotide sequence ID" value="NZ_JAQQXR010000005.1"/>
</dbReference>
<dbReference type="Pfam" id="PF00990">
    <property type="entry name" value="GGDEF"/>
    <property type="match status" value="1"/>
</dbReference>
<name>A0ABT5K1G7_9BURK</name>
<dbReference type="PROSITE" id="PS50113">
    <property type="entry name" value="PAC"/>
    <property type="match status" value="2"/>
</dbReference>
<dbReference type="InterPro" id="IPR000014">
    <property type="entry name" value="PAS"/>
</dbReference>
<dbReference type="SUPFAM" id="SSF141868">
    <property type="entry name" value="EAL domain-like"/>
    <property type="match status" value="1"/>
</dbReference>
<evidence type="ECO:0000259" key="4">
    <source>
        <dbReference type="PROSITE" id="PS50883"/>
    </source>
</evidence>
<feature type="domain" description="PAC" evidence="3">
    <location>
        <begin position="91"/>
        <end position="142"/>
    </location>
</feature>
<dbReference type="SMART" id="SM00052">
    <property type="entry name" value="EAL"/>
    <property type="match status" value="1"/>
</dbReference>
<feature type="region of interest" description="Disordered" evidence="1">
    <location>
        <begin position="188"/>
        <end position="207"/>
    </location>
</feature>
<dbReference type="InterPro" id="IPR000700">
    <property type="entry name" value="PAS-assoc_C"/>
</dbReference>
<gene>
    <name evidence="6" type="ORF">OIK44_14685</name>
</gene>
<dbReference type="CDD" id="cd00130">
    <property type="entry name" value="PAS"/>
    <property type="match status" value="2"/>
</dbReference>
<dbReference type="InterPro" id="IPR001610">
    <property type="entry name" value="PAC"/>
</dbReference>
<feature type="domain" description="GGDEF" evidence="5">
    <location>
        <begin position="423"/>
        <end position="556"/>
    </location>
</feature>
<dbReference type="SMART" id="SM00086">
    <property type="entry name" value="PAC"/>
    <property type="match status" value="3"/>
</dbReference>
<dbReference type="PROSITE" id="PS50883">
    <property type="entry name" value="EAL"/>
    <property type="match status" value="1"/>
</dbReference>
<accession>A0ABT5K1G7</accession>
<evidence type="ECO:0000259" key="3">
    <source>
        <dbReference type="PROSITE" id="PS50113"/>
    </source>
</evidence>
<evidence type="ECO:0000259" key="2">
    <source>
        <dbReference type="PROSITE" id="PS50112"/>
    </source>
</evidence>
<organism evidence="6 7">
    <name type="scientific">Janthinobacterium fluminis</name>
    <dbReference type="NCBI Taxonomy" id="2987524"/>
    <lineage>
        <taxon>Bacteria</taxon>
        <taxon>Pseudomonadati</taxon>
        <taxon>Pseudomonadota</taxon>
        <taxon>Betaproteobacteria</taxon>
        <taxon>Burkholderiales</taxon>
        <taxon>Oxalobacteraceae</taxon>
        <taxon>Janthinobacterium</taxon>
    </lineage>
</organism>
<protein>
    <submittedName>
        <fullName evidence="6">EAL domain-containing protein</fullName>
    </submittedName>
</protein>
<reference evidence="6 7" key="1">
    <citation type="submission" date="2022-10" db="EMBL/GenBank/DDBJ databases">
        <title>Janthinobacterium sp. hw3 Genome sequencing.</title>
        <authorList>
            <person name="Park S."/>
        </authorList>
    </citation>
    <scope>NUCLEOTIDE SEQUENCE [LARGE SCALE GENOMIC DNA]</scope>
    <source>
        <strain evidence="7">hw3</strain>
    </source>
</reference>
<dbReference type="InterPro" id="IPR000160">
    <property type="entry name" value="GGDEF_dom"/>
</dbReference>
<dbReference type="SMART" id="SM00091">
    <property type="entry name" value="PAS"/>
    <property type="match status" value="2"/>
</dbReference>
<dbReference type="SUPFAM" id="SSF55785">
    <property type="entry name" value="PYP-like sensor domain (PAS domain)"/>
    <property type="match status" value="3"/>
</dbReference>
<dbReference type="PROSITE" id="PS50112">
    <property type="entry name" value="PAS"/>
    <property type="match status" value="1"/>
</dbReference>
<dbReference type="Pfam" id="PF13188">
    <property type="entry name" value="PAS_8"/>
    <property type="match status" value="1"/>
</dbReference>
<dbReference type="Proteomes" id="UP001221208">
    <property type="component" value="Unassembled WGS sequence"/>
</dbReference>
<feature type="domain" description="EAL" evidence="4">
    <location>
        <begin position="565"/>
        <end position="815"/>
    </location>
</feature>
<comment type="caution">
    <text evidence="6">The sequence shown here is derived from an EMBL/GenBank/DDBJ whole genome shotgun (WGS) entry which is preliminary data.</text>
</comment>
<feature type="domain" description="PAS" evidence="2">
    <location>
        <begin position="268"/>
        <end position="313"/>
    </location>
</feature>
<dbReference type="EMBL" id="JAQQXR010000005">
    <property type="protein sequence ID" value="MDC8758827.1"/>
    <property type="molecule type" value="Genomic_DNA"/>
</dbReference>
<dbReference type="CDD" id="cd01949">
    <property type="entry name" value="GGDEF"/>
    <property type="match status" value="1"/>
</dbReference>
<dbReference type="Gene3D" id="3.30.450.20">
    <property type="entry name" value="PAS domain"/>
    <property type="match status" value="3"/>
</dbReference>
<evidence type="ECO:0000259" key="5">
    <source>
        <dbReference type="PROSITE" id="PS50887"/>
    </source>
</evidence>
<feature type="domain" description="PAC" evidence="3">
    <location>
        <begin position="339"/>
        <end position="391"/>
    </location>
</feature>
<dbReference type="PANTHER" id="PTHR44757">
    <property type="entry name" value="DIGUANYLATE CYCLASE DGCP"/>
    <property type="match status" value="1"/>
</dbReference>
<dbReference type="Pfam" id="PF00563">
    <property type="entry name" value="EAL"/>
    <property type="match status" value="1"/>
</dbReference>
<dbReference type="SMART" id="SM00267">
    <property type="entry name" value="GGDEF"/>
    <property type="match status" value="1"/>
</dbReference>
<dbReference type="Gene3D" id="3.30.70.270">
    <property type="match status" value="1"/>
</dbReference>
<dbReference type="InterPro" id="IPR035965">
    <property type="entry name" value="PAS-like_dom_sf"/>
</dbReference>
<dbReference type="PANTHER" id="PTHR44757:SF2">
    <property type="entry name" value="BIOFILM ARCHITECTURE MAINTENANCE PROTEIN MBAA"/>
    <property type="match status" value="1"/>
</dbReference>
<dbReference type="InterPro" id="IPR035919">
    <property type="entry name" value="EAL_sf"/>
</dbReference>
<dbReference type="Gene3D" id="3.20.20.450">
    <property type="entry name" value="EAL domain"/>
    <property type="match status" value="1"/>
</dbReference>
<dbReference type="InterPro" id="IPR001633">
    <property type="entry name" value="EAL_dom"/>
</dbReference>
<evidence type="ECO:0000313" key="6">
    <source>
        <dbReference type="EMBL" id="MDC8758827.1"/>
    </source>
</evidence>
<dbReference type="PROSITE" id="PS50887">
    <property type="entry name" value="GGDEF"/>
    <property type="match status" value="1"/>
</dbReference>
<dbReference type="CDD" id="cd01948">
    <property type="entry name" value="EAL"/>
    <property type="match status" value="1"/>
</dbReference>
<evidence type="ECO:0000313" key="7">
    <source>
        <dbReference type="Proteomes" id="UP001221208"/>
    </source>
</evidence>
<dbReference type="NCBIfam" id="TIGR00229">
    <property type="entry name" value="sensory_box"/>
    <property type="match status" value="2"/>
</dbReference>